<evidence type="ECO:0000313" key="5">
    <source>
        <dbReference type="EMBL" id="CAI0554351.1"/>
    </source>
</evidence>
<reference evidence="5" key="1">
    <citation type="submission" date="2022-08" db="EMBL/GenBank/DDBJ databases">
        <authorList>
            <person name="Gutierrez-Valencia J."/>
        </authorList>
    </citation>
    <scope>NUCLEOTIDE SEQUENCE</scope>
</reference>
<dbReference type="EMBL" id="CAMGYJ010000010">
    <property type="protein sequence ID" value="CAI0554351.1"/>
    <property type="molecule type" value="Genomic_DNA"/>
</dbReference>
<protein>
    <submittedName>
        <fullName evidence="5">Uncharacterized protein</fullName>
    </submittedName>
</protein>
<organism evidence="5 6">
    <name type="scientific">Linum tenue</name>
    <dbReference type="NCBI Taxonomy" id="586396"/>
    <lineage>
        <taxon>Eukaryota</taxon>
        <taxon>Viridiplantae</taxon>
        <taxon>Streptophyta</taxon>
        <taxon>Embryophyta</taxon>
        <taxon>Tracheophyta</taxon>
        <taxon>Spermatophyta</taxon>
        <taxon>Magnoliopsida</taxon>
        <taxon>eudicotyledons</taxon>
        <taxon>Gunneridae</taxon>
        <taxon>Pentapetalae</taxon>
        <taxon>rosids</taxon>
        <taxon>fabids</taxon>
        <taxon>Malpighiales</taxon>
        <taxon>Linaceae</taxon>
        <taxon>Linum</taxon>
    </lineage>
</organism>
<keyword evidence="4" id="KW-0472">Membrane</keyword>
<feature type="transmembrane region" description="Helical" evidence="4">
    <location>
        <begin position="88"/>
        <end position="108"/>
    </location>
</feature>
<comment type="caution">
    <text evidence="5">The sequence shown here is derived from an EMBL/GenBank/DDBJ whole genome shotgun (WGS) entry which is preliminary data.</text>
</comment>
<keyword evidence="1" id="KW-0813">Transport</keyword>
<evidence type="ECO:0000256" key="4">
    <source>
        <dbReference type="SAM" id="Phobius"/>
    </source>
</evidence>
<dbReference type="Proteomes" id="UP001154282">
    <property type="component" value="Unassembled WGS sequence"/>
</dbReference>
<gene>
    <name evidence="5" type="ORF">LITE_LOCUS47161</name>
</gene>
<dbReference type="PANTHER" id="PTHR36797">
    <property type="entry name" value="OS01G0258600 PROTEIN"/>
    <property type="match status" value="1"/>
</dbReference>
<keyword evidence="4" id="KW-0812">Transmembrane</keyword>
<keyword evidence="3" id="KW-0175">Coiled coil</keyword>
<keyword evidence="4" id="KW-1133">Transmembrane helix</keyword>
<sequence length="418" mass="46605">MGTEEPRDPLKGVDWKAIGTELQNDPSAGTKQAVKKRLPKRIRQIPESYFLPRMSWPSAIGFYGACIVGGVGAGMLVEMWINKKVKGVVYAAVQVSLCWLACTVHHGLSVLYEGGTIYLLEKHENAAVFCPNRPWEGQMLQIDDDIEMALEAVTGEAGGEFQAEMDSTVPPNGLVEKKACIPGTGIESVRNEAANEDQPLSMWLGRLCSSKSGDGLRERQADQETNPDAWPFQKRSPAWASIESSEVFRNIPQKPHFRPLFDCKEDYREGAAIGIMVTFCNVFEKIANLRIHDSRASFKSNLASLSDLEKHGFNVTLPRNRISKLLSIKEPLSKWMNVVKNAEPELQHHIGKKRKLVATIDEIEKKMLELQQTLAATKKEMEAVEAKAAVLQSTVDEMKDRIDSACNEFELVVAAPWR</sequence>
<feature type="transmembrane region" description="Helical" evidence="4">
    <location>
        <begin position="60"/>
        <end position="81"/>
    </location>
</feature>
<dbReference type="AlphaFoldDB" id="A0AAV0RAR4"/>
<evidence type="ECO:0000313" key="6">
    <source>
        <dbReference type="Proteomes" id="UP001154282"/>
    </source>
</evidence>
<keyword evidence="2" id="KW-0341">Growth regulation</keyword>
<dbReference type="PANTHER" id="PTHR36797:SF3">
    <property type="entry name" value="OS01G0258600 PROTEIN"/>
    <property type="match status" value="1"/>
</dbReference>
<keyword evidence="6" id="KW-1185">Reference proteome</keyword>
<dbReference type="Pfam" id="PF05266">
    <property type="entry name" value="DUF724"/>
    <property type="match status" value="1"/>
</dbReference>
<dbReference type="InterPro" id="IPR007930">
    <property type="entry name" value="DUF724"/>
</dbReference>
<name>A0AAV0RAR4_9ROSI</name>
<feature type="coiled-coil region" evidence="3">
    <location>
        <begin position="353"/>
        <end position="408"/>
    </location>
</feature>
<evidence type="ECO:0000256" key="3">
    <source>
        <dbReference type="SAM" id="Coils"/>
    </source>
</evidence>
<proteinExistence type="predicted"/>
<accession>A0AAV0RAR4</accession>
<evidence type="ECO:0000256" key="2">
    <source>
        <dbReference type="ARBA" id="ARBA00022604"/>
    </source>
</evidence>
<evidence type="ECO:0000256" key="1">
    <source>
        <dbReference type="ARBA" id="ARBA00022448"/>
    </source>
</evidence>